<reference evidence="1 2" key="1">
    <citation type="submission" date="2016-10" db="EMBL/GenBank/DDBJ databases">
        <authorList>
            <person name="de Groot N.N."/>
        </authorList>
    </citation>
    <scope>NUCLEOTIDE SEQUENCE [LARGE SCALE GENOMIC DNA]</scope>
    <source>
        <strain evidence="1 2">JCM 11308</strain>
    </source>
</reference>
<keyword evidence="2" id="KW-1185">Reference proteome</keyword>
<evidence type="ECO:0000313" key="1">
    <source>
        <dbReference type="EMBL" id="SDE60137.1"/>
    </source>
</evidence>
<organism evidence="1 2">
    <name type="scientific">Rhodococcus tukisamuensis</name>
    <dbReference type="NCBI Taxonomy" id="168276"/>
    <lineage>
        <taxon>Bacteria</taxon>
        <taxon>Bacillati</taxon>
        <taxon>Actinomycetota</taxon>
        <taxon>Actinomycetes</taxon>
        <taxon>Mycobacteriales</taxon>
        <taxon>Nocardiaceae</taxon>
        <taxon>Rhodococcus</taxon>
    </lineage>
</organism>
<sequence length="33" mass="3301">MVASVVTAFVAGPDAVGVFARGAVRDRAAPSVR</sequence>
<dbReference type="STRING" id="168276.SAMN05444580_1233"/>
<dbReference type="Proteomes" id="UP000199417">
    <property type="component" value="Unassembled WGS sequence"/>
</dbReference>
<dbReference type="EMBL" id="FNAB01000023">
    <property type="protein sequence ID" value="SDE60137.1"/>
    <property type="molecule type" value="Genomic_DNA"/>
</dbReference>
<protein>
    <submittedName>
        <fullName evidence="1">Uncharacterized protein</fullName>
    </submittedName>
</protein>
<dbReference type="AlphaFoldDB" id="A0A1G7E901"/>
<proteinExistence type="predicted"/>
<evidence type="ECO:0000313" key="2">
    <source>
        <dbReference type="Proteomes" id="UP000199417"/>
    </source>
</evidence>
<accession>A0A1G7E901</accession>
<name>A0A1G7E901_9NOCA</name>
<gene>
    <name evidence="1" type="ORF">SAMN05444580_1233</name>
</gene>